<feature type="transmembrane region" description="Helical" evidence="1">
    <location>
        <begin position="56"/>
        <end position="74"/>
    </location>
</feature>
<dbReference type="AlphaFoldDB" id="A0A5B9W571"/>
<keyword evidence="1" id="KW-0472">Membrane</keyword>
<protein>
    <submittedName>
        <fullName evidence="2">Uncharacterized protein</fullName>
    </submittedName>
</protein>
<feature type="transmembrane region" description="Helical" evidence="1">
    <location>
        <begin position="131"/>
        <end position="155"/>
    </location>
</feature>
<dbReference type="RefSeq" id="WP_148595143.1">
    <property type="nucleotide sequence ID" value="NZ_CP042997.1"/>
</dbReference>
<keyword evidence="1" id="KW-0812">Transmembrane</keyword>
<accession>A0A5B9W571</accession>
<gene>
    <name evidence="2" type="ORF">OJF2_38750</name>
</gene>
<organism evidence="2 3">
    <name type="scientific">Aquisphaera giovannonii</name>
    <dbReference type="NCBI Taxonomy" id="406548"/>
    <lineage>
        <taxon>Bacteria</taxon>
        <taxon>Pseudomonadati</taxon>
        <taxon>Planctomycetota</taxon>
        <taxon>Planctomycetia</taxon>
        <taxon>Isosphaerales</taxon>
        <taxon>Isosphaeraceae</taxon>
        <taxon>Aquisphaera</taxon>
    </lineage>
</organism>
<dbReference type="KEGG" id="agv:OJF2_38750"/>
<proteinExistence type="predicted"/>
<keyword evidence="1" id="KW-1133">Transmembrane helix</keyword>
<feature type="transmembrane region" description="Helical" evidence="1">
    <location>
        <begin position="28"/>
        <end position="50"/>
    </location>
</feature>
<evidence type="ECO:0000313" key="2">
    <source>
        <dbReference type="EMBL" id="QEH35324.1"/>
    </source>
</evidence>
<dbReference type="EMBL" id="CP042997">
    <property type="protein sequence ID" value="QEH35324.1"/>
    <property type="molecule type" value="Genomic_DNA"/>
</dbReference>
<keyword evidence="3" id="KW-1185">Reference proteome</keyword>
<dbReference type="Proteomes" id="UP000324233">
    <property type="component" value="Chromosome"/>
</dbReference>
<dbReference type="OrthoDB" id="291596at2"/>
<reference evidence="2 3" key="1">
    <citation type="submission" date="2019-08" db="EMBL/GenBank/DDBJ databases">
        <title>Deep-cultivation of Planctomycetes and their phenomic and genomic characterization uncovers novel biology.</title>
        <authorList>
            <person name="Wiegand S."/>
            <person name="Jogler M."/>
            <person name="Boedeker C."/>
            <person name="Pinto D."/>
            <person name="Vollmers J."/>
            <person name="Rivas-Marin E."/>
            <person name="Kohn T."/>
            <person name="Peeters S.H."/>
            <person name="Heuer A."/>
            <person name="Rast P."/>
            <person name="Oberbeckmann S."/>
            <person name="Bunk B."/>
            <person name="Jeske O."/>
            <person name="Meyerdierks A."/>
            <person name="Storesund J.E."/>
            <person name="Kallscheuer N."/>
            <person name="Luecker S."/>
            <person name="Lage O.M."/>
            <person name="Pohl T."/>
            <person name="Merkel B.J."/>
            <person name="Hornburger P."/>
            <person name="Mueller R.-W."/>
            <person name="Bruemmer F."/>
            <person name="Labrenz M."/>
            <person name="Spormann A.M."/>
            <person name="Op den Camp H."/>
            <person name="Overmann J."/>
            <person name="Amann R."/>
            <person name="Jetten M.S.M."/>
            <person name="Mascher T."/>
            <person name="Medema M.H."/>
            <person name="Devos D.P."/>
            <person name="Kaster A.-K."/>
            <person name="Ovreas L."/>
            <person name="Rohde M."/>
            <person name="Galperin M.Y."/>
            <person name="Jogler C."/>
        </authorList>
    </citation>
    <scope>NUCLEOTIDE SEQUENCE [LARGE SCALE GENOMIC DNA]</scope>
    <source>
        <strain evidence="2 3">OJF2</strain>
    </source>
</reference>
<feature type="transmembrane region" description="Helical" evidence="1">
    <location>
        <begin position="83"/>
        <end position="111"/>
    </location>
</feature>
<sequence>MTDFDPYAPPAHAGSGEAIRRLVGPRTALGWIAVFLLNMIVPLLFGWSMTREGGRVGMAAAILTLFATGCWICTARRQLASPLLLGAAFVGLSQVFPLLQILAGSAGMVAATALRVAENNDDALPRVIGEAGGFVVTLVTGGLLMAASLVAGLSLRMLTPAHWWPREAA</sequence>
<evidence type="ECO:0000256" key="1">
    <source>
        <dbReference type="SAM" id="Phobius"/>
    </source>
</evidence>
<evidence type="ECO:0000313" key="3">
    <source>
        <dbReference type="Proteomes" id="UP000324233"/>
    </source>
</evidence>
<name>A0A5B9W571_9BACT</name>